<keyword evidence="8" id="KW-0653">Protein transport</keyword>
<dbReference type="GO" id="GO:0044781">
    <property type="term" value="P:bacterial-type flagellum organization"/>
    <property type="evidence" value="ECO:0007669"/>
    <property type="project" value="UniProtKB-KW"/>
</dbReference>
<keyword evidence="4" id="KW-0813">Transport</keyword>
<evidence type="ECO:0000256" key="10">
    <source>
        <dbReference type="ARBA" id="ARBA00023225"/>
    </source>
</evidence>
<dbReference type="InterPro" id="IPR052570">
    <property type="entry name" value="FliJ"/>
</dbReference>
<dbReference type="AlphaFoldDB" id="A0A081UTN3"/>
<evidence type="ECO:0000256" key="8">
    <source>
        <dbReference type="ARBA" id="ARBA00022927"/>
    </source>
</evidence>
<comment type="similarity">
    <text evidence="2">Belongs to the FliJ family.</text>
</comment>
<dbReference type="GeneID" id="4489078"/>
<keyword evidence="10" id="KW-1006">Bacterial flagellum protein export</keyword>
<dbReference type="KEGG" id="ahi:VU14_15670"/>
<dbReference type="OMA" id="NYQRFLG"/>
<proteinExistence type="inferred from homology"/>
<evidence type="ECO:0000313" key="14">
    <source>
        <dbReference type="Proteomes" id="UP000253075"/>
    </source>
</evidence>
<dbReference type="EMBL" id="DACTUL010000008">
    <property type="protein sequence ID" value="HAT6343751.1"/>
    <property type="molecule type" value="Genomic_DNA"/>
</dbReference>
<dbReference type="NCBIfam" id="TIGR02473">
    <property type="entry name" value="flagell_FliJ"/>
    <property type="match status" value="1"/>
</dbReference>
<dbReference type="KEGG" id="aaj:BOQ57_06665"/>
<dbReference type="EMBL" id="PUTQ01000001">
    <property type="protein sequence ID" value="RCF53158.1"/>
    <property type="molecule type" value="Genomic_DNA"/>
</dbReference>
<evidence type="ECO:0000313" key="15">
    <source>
        <dbReference type="Proteomes" id="UP000859505"/>
    </source>
</evidence>
<reference evidence="11" key="5">
    <citation type="submission" date="2020-01" db="EMBL/GenBank/DDBJ databases">
        <authorList>
            <consortium name="NCBI Pathogen Detection Project"/>
        </authorList>
    </citation>
    <scope>NUCLEOTIDE SEQUENCE</scope>
    <source>
        <strain evidence="11">OLC2673_Aeromonas</strain>
    </source>
</reference>
<reference evidence="12 14" key="2">
    <citation type="journal article" date="2018" name="PLoS ONE">
        <title>Phenotypic characterization and whole genome analysis of extended-spectrum beta-lactamase-producing bacteria isolated from dogs in Germany.</title>
        <authorList>
            <person name="Boehmer T."/>
            <person name="Vogler A.J."/>
            <person name="Thomas A."/>
            <person name="Sauer S."/>
            <person name="Hergenroether M."/>
            <person name="Straubinger R.K."/>
            <person name="Birdsell D."/>
            <person name="Keim P."/>
            <person name="Sahl J.W."/>
            <person name="Williamson C.H."/>
            <person name="Riehm J.M."/>
        </authorList>
    </citation>
    <scope>NUCLEOTIDE SEQUENCE [LARGE SCALE GENOMIC DNA]</scope>
    <source>
        <strain evidence="12 14">AFG_SD03_1510_Ahy_093</strain>
    </source>
</reference>
<evidence type="ECO:0000256" key="2">
    <source>
        <dbReference type="ARBA" id="ARBA00010004"/>
    </source>
</evidence>
<evidence type="ECO:0000256" key="4">
    <source>
        <dbReference type="ARBA" id="ARBA00022448"/>
    </source>
</evidence>
<keyword evidence="11" id="KW-0969">Cilium</keyword>
<protein>
    <recommendedName>
        <fullName evidence="3">Flagellar FliJ protein</fullName>
    </recommendedName>
</protein>
<dbReference type="Proteomes" id="UP000859505">
    <property type="component" value="Unassembled WGS sequence"/>
</dbReference>
<dbReference type="Gene3D" id="1.10.287.1700">
    <property type="match status" value="1"/>
</dbReference>
<reference evidence="13" key="6">
    <citation type="submission" date="2023-02" db="EMBL/GenBank/DDBJ databases">
        <title>The sequence of Aeromonas hydrophila K533.</title>
        <authorList>
            <person name="Luo X."/>
        </authorList>
    </citation>
    <scope>NUCLEOTIDE SEQUENCE</scope>
    <source>
        <strain evidence="13">K533</strain>
    </source>
</reference>
<evidence type="ECO:0000256" key="6">
    <source>
        <dbReference type="ARBA" id="ARBA00022500"/>
    </source>
</evidence>
<evidence type="ECO:0000256" key="3">
    <source>
        <dbReference type="ARBA" id="ARBA00020392"/>
    </source>
</evidence>
<evidence type="ECO:0000256" key="5">
    <source>
        <dbReference type="ARBA" id="ARBA00022475"/>
    </source>
</evidence>
<dbReference type="PANTHER" id="PTHR38786:SF1">
    <property type="entry name" value="FLAGELLAR FLIJ PROTEIN"/>
    <property type="match status" value="1"/>
</dbReference>
<dbReference type="InterPro" id="IPR012823">
    <property type="entry name" value="Flagell_FliJ"/>
</dbReference>
<evidence type="ECO:0000256" key="1">
    <source>
        <dbReference type="ARBA" id="ARBA00004413"/>
    </source>
</evidence>
<keyword evidence="11" id="KW-0966">Cell projection</keyword>
<dbReference type="GO" id="GO:0071973">
    <property type="term" value="P:bacterial-type flagellum-dependent cell motility"/>
    <property type="evidence" value="ECO:0007669"/>
    <property type="project" value="InterPro"/>
</dbReference>
<gene>
    <name evidence="11" type="primary">fliJ</name>
    <name evidence="12" type="ORF">C6C11_00055</name>
    <name evidence="11" type="ORF">JAJ28_001464</name>
    <name evidence="13" type="ORF">PY771_04570</name>
</gene>
<accession>A0A081UTN3</accession>
<reference evidence="11" key="1">
    <citation type="journal article" date="2018" name="Genome Biol.">
        <title>SKESA: strategic k-mer extension for scrupulous assemblies.</title>
        <authorList>
            <person name="Souvorov A."/>
            <person name="Agarwala R."/>
            <person name="Lipman D.J."/>
        </authorList>
    </citation>
    <scope>NUCLEOTIDE SEQUENCE</scope>
    <source>
        <strain evidence="11">OLC2673_Aeromonas</strain>
    </source>
</reference>
<dbReference type="eggNOG" id="COG2882">
    <property type="taxonomic scope" value="Bacteria"/>
</dbReference>
<dbReference type="GO" id="GO:0009288">
    <property type="term" value="C:bacterial-type flagellum"/>
    <property type="evidence" value="ECO:0007669"/>
    <property type="project" value="InterPro"/>
</dbReference>
<dbReference type="EMBL" id="CP118942">
    <property type="protein sequence ID" value="WEE27595.1"/>
    <property type="molecule type" value="Genomic_DNA"/>
</dbReference>
<keyword evidence="5" id="KW-1003">Cell membrane</keyword>
<dbReference type="GO" id="GO:0015031">
    <property type="term" value="P:protein transport"/>
    <property type="evidence" value="ECO:0007669"/>
    <property type="project" value="UniProtKB-KW"/>
</dbReference>
<keyword evidence="6" id="KW-0145">Chemotaxis</keyword>
<evidence type="ECO:0000313" key="12">
    <source>
        <dbReference type="EMBL" id="RCF53158.1"/>
    </source>
</evidence>
<dbReference type="KEGG" id="ahh:RY45_07215"/>
<sequence length="146" mass="17091">MSKGLVMLSERLVEAEQQAALALAKAQQDLKIFMEQQDALNQYRQIYHQQWTDRGLQGIGAQQNSQYHAFINKLEQAATQQYEGVLQVRQALELRREEWLAAQQRRKAVELLLAKQAGREQQKAQRQEQKMLDEYAMLRRFHHSGL</sequence>
<dbReference type="InterPro" id="IPR053716">
    <property type="entry name" value="Flag_assembly_chemotaxis_eff"/>
</dbReference>
<evidence type="ECO:0000256" key="9">
    <source>
        <dbReference type="ARBA" id="ARBA00023136"/>
    </source>
</evidence>
<reference evidence="12" key="4">
    <citation type="submission" date="2018-02" db="EMBL/GenBank/DDBJ databases">
        <authorList>
            <person name="Williamson C."/>
        </authorList>
    </citation>
    <scope>NUCLEOTIDE SEQUENCE</scope>
    <source>
        <strain evidence="12">AFG_SD03_1510_Ahy_093</strain>
    </source>
</reference>
<keyword evidence="11" id="KW-0282">Flagellum</keyword>
<evidence type="ECO:0000313" key="11">
    <source>
        <dbReference type="EMBL" id="HAT6343751.1"/>
    </source>
</evidence>
<keyword evidence="7" id="KW-1005">Bacterial flagellum biogenesis</keyword>
<name>A0A081UTN3_AERHY</name>
<dbReference type="Proteomes" id="UP001214666">
    <property type="component" value="Chromosome"/>
</dbReference>
<dbReference type="GO" id="GO:0006935">
    <property type="term" value="P:chemotaxis"/>
    <property type="evidence" value="ECO:0007669"/>
    <property type="project" value="UniProtKB-KW"/>
</dbReference>
<keyword evidence="9" id="KW-0472">Membrane</keyword>
<organism evidence="11 15">
    <name type="scientific">Aeromonas hydrophila</name>
    <dbReference type="NCBI Taxonomy" id="644"/>
    <lineage>
        <taxon>Bacteria</taxon>
        <taxon>Pseudomonadati</taxon>
        <taxon>Pseudomonadota</taxon>
        <taxon>Gammaproteobacteria</taxon>
        <taxon>Aeromonadales</taxon>
        <taxon>Aeromonadaceae</taxon>
        <taxon>Aeromonas</taxon>
    </lineage>
</organism>
<dbReference type="Proteomes" id="UP000253075">
    <property type="component" value="Unassembled WGS sequence"/>
</dbReference>
<comment type="subcellular location">
    <subcellularLocation>
        <location evidence="1">Cell membrane</location>
        <topology evidence="1">Peripheral membrane protein</topology>
        <orientation evidence="1">Cytoplasmic side</orientation>
    </subcellularLocation>
</comment>
<dbReference type="Pfam" id="PF02050">
    <property type="entry name" value="FliJ"/>
    <property type="match status" value="1"/>
</dbReference>
<evidence type="ECO:0000313" key="13">
    <source>
        <dbReference type="EMBL" id="WEE27595.1"/>
    </source>
</evidence>
<reference evidence="14" key="3">
    <citation type="submission" date="2018-02" db="EMBL/GenBank/DDBJ databases">
        <title>Phenotypic characterization and whole genome analysis of multidrug-resistant, extended-spectrum beta-lactamase-producing bacteria isolated from dogs in Germany.</title>
        <authorList>
            <person name="Williamson C."/>
        </authorList>
    </citation>
    <scope>NUCLEOTIDE SEQUENCE [LARGE SCALE GENOMIC DNA]</scope>
    <source>
        <strain evidence="14">AFG_SD03_1510_Ahy_093</strain>
    </source>
</reference>
<evidence type="ECO:0000256" key="7">
    <source>
        <dbReference type="ARBA" id="ARBA00022795"/>
    </source>
</evidence>
<dbReference type="GO" id="GO:0005886">
    <property type="term" value="C:plasma membrane"/>
    <property type="evidence" value="ECO:0007669"/>
    <property type="project" value="UniProtKB-SubCell"/>
</dbReference>
<dbReference type="RefSeq" id="WP_011705276.1">
    <property type="nucleotide sequence ID" value="NZ_AP022206.1"/>
</dbReference>
<dbReference type="PANTHER" id="PTHR38786">
    <property type="entry name" value="FLAGELLAR FLIJ PROTEIN"/>
    <property type="match status" value="1"/>
</dbReference>